<dbReference type="PANTHER" id="PTHR23531:SF1">
    <property type="entry name" value="QUINOLENE RESISTANCE PROTEIN NORA"/>
    <property type="match status" value="1"/>
</dbReference>
<dbReference type="InterPro" id="IPR052714">
    <property type="entry name" value="MFS_Exporter"/>
</dbReference>
<keyword evidence="7" id="KW-1185">Reference proteome</keyword>
<dbReference type="PANTHER" id="PTHR23531">
    <property type="entry name" value="QUINOLENE RESISTANCE PROTEIN NORA"/>
    <property type="match status" value="1"/>
</dbReference>
<evidence type="ECO:0000256" key="1">
    <source>
        <dbReference type="ARBA" id="ARBA00022692"/>
    </source>
</evidence>
<evidence type="ECO:0000313" key="7">
    <source>
        <dbReference type="Proteomes" id="UP000280346"/>
    </source>
</evidence>
<feature type="transmembrane region" description="Helical" evidence="4">
    <location>
        <begin position="129"/>
        <end position="151"/>
    </location>
</feature>
<dbReference type="InterPro" id="IPR011701">
    <property type="entry name" value="MFS"/>
</dbReference>
<keyword evidence="3 4" id="KW-0472">Membrane</keyword>
<dbReference type="PROSITE" id="PS50850">
    <property type="entry name" value="MFS"/>
    <property type="match status" value="1"/>
</dbReference>
<dbReference type="InterPro" id="IPR036259">
    <property type="entry name" value="MFS_trans_sf"/>
</dbReference>
<dbReference type="Gene3D" id="1.20.1250.20">
    <property type="entry name" value="MFS general substrate transporter like domains"/>
    <property type="match status" value="1"/>
</dbReference>
<feature type="domain" description="Major facilitator superfamily (MFS) profile" evidence="5">
    <location>
        <begin position="35"/>
        <end position="421"/>
    </location>
</feature>
<proteinExistence type="predicted"/>
<evidence type="ECO:0000259" key="5">
    <source>
        <dbReference type="PROSITE" id="PS50850"/>
    </source>
</evidence>
<feature type="transmembrane region" description="Helical" evidence="4">
    <location>
        <begin position="332"/>
        <end position="354"/>
    </location>
</feature>
<evidence type="ECO:0000256" key="3">
    <source>
        <dbReference type="ARBA" id="ARBA00023136"/>
    </source>
</evidence>
<feature type="transmembrane region" description="Helical" evidence="4">
    <location>
        <begin position="195"/>
        <end position="215"/>
    </location>
</feature>
<evidence type="ECO:0000313" key="6">
    <source>
        <dbReference type="EMBL" id="RUQ64539.1"/>
    </source>
</evidence>
<dbReference type="OrthoDB" id="8046314at2"/>
<keyword evidence="2 4" id="KW-1133">Transmembrane helix</keyword>
<feature type="transmembrane region" description="Helical" evidence="4">
    <location>
        <begin position="68"/>
        <end position="91"/>
    </location>
</feature>
<evidence type="ECO:0000256" key="4">
    <source>
        <dbReference type="SAM" id="Phobius"/>
    </source>
</evidence>
<feature type="transmembrane region" description="Helical" evidence="4">
    <location>
        <begin position="236"/>
        <end position="259"/>
    </location>
</feature>
<dbReference type="Pfam" id="PF07690">
    <property type="entry name" value="MFS_1"/>
    <property type="match status" value="1"/>
</dbReference>
<dbReference type="GO" id="GO:0022857">
    <property type="term" value="F:transmembrane transporter activity"/>
    <property type="evidence" value="ECO:0007669"/>
    <property type="project" value="InterPro"/>
</dbReference>
<reference evidence="6 7" key="1">
    <citation type="submission" date="2018-12" db="EMBL/GenBank/DDBJ databases">
        <authorList>
            <person name="Yang Y."/>
        </authorList>
    </citation>
    <scope>NUCLEOTIDE SEQUENCE [LARGE SCALE GENOMIC DNA]</scope>
    <source>
        <strain evidence="6 7">GSF71</strain>
    </source>
</reference>
<dbReference type="AlphaFoldDB" id="A0A433J1M3"/>
<dbReference type="Proteomes" id="UP000280346">
    <property type="component" value="Unassembled WGS sequence"/>
</dbReference>
<comment type="caution">
    <text evidence="6">The sequence shown here is derived from an EMBL/GenBank/DDBJ whole genome shotgun (WGS) entry which is preliminary data.</text>
</comment>
<keyword evidence="1 4" id="KW-0812">Transmembrane</keyword>
<accession>A0A433J1M3</accession>
<name>A0A433J1M3_9PROT</name>
<dbReference type="EMBL" id="RZIJ01000029">
    <property type="protein sequence ID" value="RUQ64539.1"/>
    <property type="molecule type" value="Genomic_DNA"/>
</dbReference>
<gene>
    <name evidence="6" type="ORF">EJ913_26425</name>
</gene>
<feature type="transmembrane region" description="Helical" evidence="4">
    <location>
        <begin position="163"/>
        <end position="189"/>
    </location>
</feature>
<feature type="transmembrane region" description="Helical" evidence="4">
    <location>
        <begin position="279"/>
        <end position="295"/>
    </location>
</feature>
<dbReference type="SUPFAM" id="SSF103473">
    <property type="entry name" value="MFS general substrate transporter"/>
    <property type="match status" value="1"/>
</dbReference>
<dbReference type="InterPro" id="IPR020846">
    <property type="entry name" value="MFS_dom"/>
</dbReference>
<sequence>MLQPERKNLAGFATGPGGPFDRTRKMDSSVHTELAKKLLYAENFLITFSVGLFLTLPIHLQQQGRTEIVFGQIFAVGAVGALTCVVALHWLLRRFGLRRMAPAGSLVFCLGSGLYAVAAHRYADVDALLYAASLLQGAGWGLFLPIGPICISSMVEARERPRFFAFYGAFNTLGIGLAPIFSSIAMAHLNLTFGALYGLACLTSFAGFLLSWLVARGNESYATVSREVSVDGNRNAIFRVFALPCVYFFGMMMLCGCIYTSMTNFQISFAQANRIDHKVFFVFFTASIILARFSLGTLVSRFPPERTVPALGGVMLAAMLLLYGAALSVAFYAASAILFGLSYGLIVPMIQAQATAQAPDAMRSQVLVTVSMSYLLARYLFPYLGALVIQPFGYDGLLFLLVLCAAAVAALAGYFFHRRTLAFAV</sequence>
<dbReference type="RefSeq" id="WP_127003585.1">
    <property type="nucleotide sequence ID" value="NZ_JBNPXW010000011.1"/>
</dbReference>
<feature type="transmembrane region" description="Helical" evidence="4">
    <location>
        <begin position="397"/>
        <end position="416"/>
    </location>
</feature>
<organism evidence="6 7">
    <name type="scientific">Azospirillum doebereinerae</name>
    <dbReference type="NCBI Taxonomy" id="92933"/>
    <lineage>
        <taxon>Bacteria</taxon>
        <taxon>Pseudomonadati</taxon>
        <taxon>Pseudomonadota</taxon>
        <taxon>Alphaproteobacteria</taxon>
        <taxon>Rhodospirillales</taxon>
        <taxon>Azospirillaceae</taxon>
        <taxon>Azospirillum</taxon>
    </lineage>
</organism>
<evidence type="ECO:0000256" key="2">
    <source>
        <dbReference type="ARBA" id="ARBA00022989"/>
    </source>
</evidence>
<feature type="transmembrane region" description="Helical" evidence="4">
    <location>
        <begin position="366"/>
        <end position="385"/>
    </location>
</feature>
<protein>
    <submittedName>
        <fullName evidence="6">MFS transporter</fullName>
    </submittedName>
</protein>
<feature type="transmembrane region" description="Helical" evidence="4">
    <location>
        <begin position="38"/>
        <end position="56"/>
    </location>
</feature>